<organism evidence="1 2">
    <name type="scientific">Oedothorax gibbosus</name>
    <dbReference type="NCBI Taxonomy" id="931172"/>
    <lineage>
        <taxon>Eukaryota</taxon>
        <taxon>Metazoa</taxon>
        <taxon>Ecdysozoa</taxon>
        <taxon>Arthropoda</taxon>
        <taxon>Chelicerata</taxon>
        <taxon>Arachnida</taxon>
        <taxon>Araneae</taxon>
        <taxon>Araneomorphae</taxon>
        <taxon>Entelegynae</taxon>
        <taxon>Araneoidea</taxon>
        <taxon>Linyphiidae</taxon>
        <taxon>Erigoninae</taxon>
        <taxon>Oedothorax</taxon>
    </lineage>
</organism>
<proteinExistence type="predicted"/>
<name>A0AAV6UCB1_9ARAC</name>
<evidence type="ECO:0000313" key="2">
    <source>
        <dbReference type="Proteomes" id="UP000827092"/>
    </source>
</evidence>
<accession>A0AAV6UCB1</accession>
<evidence type="ECO:0000313" key="1">
    <source>
        <dbReference type="EMBL" id="KAG8181493.1"/>
    </source>
</evidence>
<keyword evidence="2" id="KW-1185">Reference proteome</keyword>
<sequence>MSLRPYIGLLSEYQKEYLNYSGKDCSLTKRRNLAAGVPSLPSPDCRPKEYSSEDGLLPVFHGKSVAKSDYVPQPRIARTQNFKVECSTKEAGTKNEAGINGSAQIKPDRPPMLLLPGMQETESEAKASYRPFPLELARSEGTPFLRTKNGEPENRAPRWDLTSSYQADYCGIRTQPRRICLEERSAHHKDTSCKYNTSNSSKLEGQTCKQNCKENVHDQLSSYVKSLLFRTTTGSAYRPPSTFRGPPCHPAKEQKCPAEDILPQKCEIHCKQQN</sequence>
<protein>
    <submittedName>
        <fullName evidence="1">Uncharacterized protein</fullName>
    </submittedName>
</protein>
<gene>
    <name evidence="1" type="ORF">JTE90_016579</name>
</gene>
<dbReference type="AlphaFoldDB" id="A0AAV6UCB1"/>
<dbReference type="EMBL" id="JAFNEN010000513">
    <property type="protein sequence ID" value="KAG8181493.1"/>
    <property type="molecule type" value="Genomic_DNA"/>
</dbReference>
<reference evidence="1 2" key="1">
    <citation type="journal article" date="2022" name="Nat. Ecol. Evol.">
        <title>A masculinizing supergene underlies an exaggerated male reproductive morph in a spider.</title>
        <authorList>
            <person name="Hendrickx F."/>
            <person name="De Corte Z."/>
            <person name="Sonet G."/>
            <person name="Van Belleghem S.M."/>
            <person name="Kostlbacher S."/>
            <person name="Vangestel C."/>
        </authorList>
    </citation>
    <scope>NUCLEOTIDE SEQUENCE [LARGE SCALE GENOMIC DNA]</scope>
    <source>
        <strain evidence="1">W744_W776</strain>
    </source>
</reference>
<comment type="caution">
    <text evidence="1">The sequence shown here is derived from an EMBL/GenBank/DDBJ whole genome shotgun (WGS) entry which is preliminary data.</text>
</comment>
<dbReference type="Proteomes" id="UP000827092">
    <property type="component" value="Unassembled WGS sequence"/>
</dbReference>